<evidence type="ECO:0000313" key="1">
    <source>
        <dbReference type="EMBL" id="KAF4968315.1"/>
    </source>
</evidence>
<keyword evidence="2" id="KW-1185">Reference proteome</keyword>
<gene>
    <name evidence="1" type="ORF">FSARC_4260</name>
</gene>
<reference evidence="1" key="1">
    <citation type="journal article" date="2020" name="BMC Genomics">
        <title>Correction to: Identification and distribution of gene clusters required for synthesis of sphingolipid metabolism inhibitors in diverse species of the filamentous fungus Fusarium.</title>
        <authorList>
            <person name="Kim H.S."/>
            <person name="Lohmar J.M."/>
            <person name="Busman M."/>
            <person name="Brown D.W."/>
            <person name="Naumann T.A."/>
            <person name="Divon H.H."/>
            <person name="Lysoe E."/>
            <person name="Uhlig S."/>
            <person name="Proctor R.H."/>
        </authorList>
    </citation>
    <scope>NUCLEOTIDE SEQUENCE</scope>
    <source>
        <strain evidence="1">NRRL 20472</strain>
    </source>
</reference>
<comment type="caution">
    <text evidence="1">The sequence shown here is derived from an EMBL/GenBank/DDBJ whole genome shotgun (WGS) entry which is preliminary data.</text>
</comment>
<protein>
    <submittedName>
        <fullName evidence="1">Uncharacterized protein</fullName>
    </submittedName>
</protein>
<sequence>MSQDRLTDSSTEASSSELTESAKFKQLSIDVLETTHRELFGRAITRVLSTEIAETTYAQIIDGLPLGDVAYDSAGGGPPDGHPIEHVHQDLCLGVLDKTRKFRQDFDPEVLRFDSRLLFAYQAAAPGSRAFRTRLVELIAVSVHQIAVILFELDESLHKDDGMTQWQPEEPDEFYLRFWPDGPLPTLFNHPWFIDYQQYPNGAADMVGYWAESRILGGVVLFDRRRDSDSNAVYFHSDRLSVTYRIYELLPEQKQALIEFLTADSTPSNVPIPILGNDSNRNRVDPEEPLDITGIYRDEWERKDRIPTAGDDRLRDVWDKMNFPTLEDKIEAGERARERKNRFEYGDDYENL</sequence>
<evidence type="ECO:0000313" key="2">
    <source>
        <dbReference type="Proteomes" id="UP000622797"/>
    </source>
</evidence>
<dbReference type="OrthoDB" id="5346581at2759"/>
<name>A0A8H4XBH0_9HYPO</name>
<dbReference type="Proteomes" id="UP000622797">
    <property type="component" value="Unassembled WGS sequence"/>
</dbReference>
<dbReference type="EMBL" id="JABEXW010000202">
    <property type="protein sequence ID" value="KAF4968315.1"/>
    <property type="molecule type" value="Genomic_DNA"/>
</dbReference>
<organism evidence="1 2">
    <name type="scientific">Fusarium sarcochroum</name>
    <dbReference type="NCBI Taxonomy" id="1208366"/>
    <lineage>
        <taxon>Eukaryota</taxon>
        <taxon>Fungi</taxon>
        <taxon>Dikarya</taxon>
        <taxon>Ascomycota</taxon>
        <taxon>Pezizomycotina</taxon>
        <taxon>Sordariomycetes</taxon>
        <taxon>Hypocreomycetidae</taxon>
        <taxon>Hypocreales</taxon>
        <taxon>Nectriaceae</taxon>
        <taxon>Fusarium</taxon>
        <taxon>Fusarium lateritium species complex</taxon>
    </lineage>
</organism>
<accession>A0A8H4XBH0</accession>
<dbReference type="AlphaFoldDB" id="A0A8H4XBH0"/>
<reference evidence="1" key="2">
    <citation type="submission" date="2020-05" db="EMBL/GenBank/DDBJ databases">
        <authorList>
            <person name="Kim H.-S."/>
            <person name="Proctor R.H."/>
            <person name="Brown D.W."/>
        </authorList>
    </citation>
    <scope>NUCLEOTIDE SEQUENCE</scope>
    <source>
        <strain evidence="1">NRRL 20472</strain>
    </source>
</reference>
<proteinExistence type="predicted"/>